<accession>A9FW00</accession>
<evidence type="ECO:0000313" key="2">
    <source>
        <dbReference type="EMBL" id="CAN92329.1"/>
    </source>
</evidence>
<dbReference type="HOGENOM" id="CLU_1634287_0_0_7"/>
<dbReference type="EMBL" id="AM746676">
    <property type="protein sequence ID" value="CAN92329.1"/>
    <property type="molecule type" value="Genomic_DNA"/>
</dbReference>
<evidence type="ECO:0000256" key="1">
    <source>
        <dbReference type="SAM" id="MobiDB-lite"/>
    </source>
</evidence>
<name>A9FW00_SORC5</name>
<reference evidence="2 3" key="1">
    <citation type="journal article" date="2007" name="Nat. Biotechnol.">
        <title>Complete genome sequence of the myxobacterium Sorangium cellulosum.</title>
        <authorList>
            <person name="Schneiker S."/>
            <person name="Perlova O."/>
            <person name="Kaiser O."/>
            <person name="Gerth K."/>
            <person name="Alici A."/>
            <person name="Altmeyer M.O."/>
            <person name="Bartels D."/>
            <person name="Bekel T."/>
            <person name="Beyer S."/>
            <person name="Bode E."/>
            <person name="Bode H.B."/>
            <person name="Bolten C.J."/>
            <person name="Choudhuri J.V."/>
            <person name="Doss S."/>
            <person name="Elnakady Y.A."/>
            <person name="Frank B."/>
            <person name="Gaigalat L."/>
            <person name="Goesmann A."/>
            <person name="Groeger C."/>
            <person name="Gross F."/>
            <person name="Jelsbak L."/>
            <person name="Jelsbak L."/>
            <person name="Kalinowski J."/>
            <person name="Kegler C."/>
            <person name="Knauber T."/>
            <person name="Konietzny S."/>
            <person name="Kopp M."/>
            <person name="Krause L."/>
            <person name="Krug D."/>
            <person name="Linke B."/>
            <person name="Mahmud T."/>
            <person name="Martinez-Arias R."/>
            <person name="McHardy A.C."/>
            <person name="Merai M."/>
            <person name="Meyer F."/>
            <person name="Mormann S."/>
            <person name="Munoz-Dorado J."/>
            <person name="Perez J."/>
            <person name="Pradella S."/>
            <person name="Rachid S."/>
            <person name="Raddatz G."/>
            <person name="Rosenau F."/>
            <person name="Rueckert C."/>
            <person name="Sasse F."/>
            <person name="Scharfe M."/>
            <person name="Schuster S.C."/>
            <person name="Suen G."/>
            <person name="Treuner-Lange A."/>
            <person name="Velicer G.J."/>
            <person name="Vorholter F.-J."/>
            <person name="Weissman K.J."/>
            <person name="Welch R.D."/>
            <person name="Wenzel S.C."/>
            <person name="Whitworth D.E."/>
            <person name="Wilhelm S."/>
            <person name="Wittmann C."/>
            <person name="Bloecker H."/>
            <person name="Puehler A."/>
            <person name="Mueller R."/>
        </authorList>
    </citation>
    <scope>NUCLEOTIDE SEQUENCE [LARGE SCALE GENOMIC DNA]</scope>
    <source>
        <strain evidence="3">So ce56</strain>
    </source>
</reference>
<dbReference type="OrthoDB" id="276606at2"/>
<sequence length="162" mass="18191">MALRICRSFHRIARNSPKINVIGILVNNAASSQEHPNDAPQNGEKDHELDGPVDDVDQPRCPDLSFDVARLYPLWTSRGRARGRTPRFLLLALAVHDQLRSKQRAFGWERVKEALRRDWEQTKADFTNNKGQELNQDVDDTVQQALGRGSAVGCKCRSGASC</sequence>
<organism evidence="2 3">
    <name type="scientific">Sorangium cellulosum (strain So ce56)</name>
    <name type="common">Polyangium cellulosum (strain So ce56)</name>
    <dbReference type="NCBI Taxonomy" id="448385"/>
    <lineage>
        <taxon>Bacteria</taxon>
        <taxon>Pseudomonadati</taxon>
        <taxon>Myxococcota</taxon>
        <taxon>Polyangia</taxon>
        <taxon>Polyangiales</taxon>
        <taxon>Polyangiaceae</taxon>
        <taxon>Sorangium</taxon>
    </lineage>
</organism>
<evidence type="ECO:0000313" key="3">
    <source>
        <dbReference type="Proteomes" id="UP000002139"/>
    </source>
</evidence>
<feature type="region of interest" description="Disordered" evidence="1">
    <location>
        <begin position="32"/>
        <end position="58"/>
    </location>
</feature>
<protein>
    <submittedName>
        <fullName evidence="2">Uncharacterized protein</fullName>
    </submittedName>
</protein>
<proteinExistence type="predicted"/>
<dbReference type="Proteomes" id="UP000002139">
    <property type="component" value="Chromosome"/>
</dbReference>
<dbReference type="KEGG" id="scl:sce2170"/>
<dbReference type="AlphaFoldDB" id="A9FW00"/>
<gene>
    <name evidence="2" type="ordered locus">sce2170</name>
</gene>
<keyword evidence="3" id="KW-1185">Reference proteome</keyword>